<dbReference type="EMBL" id="CP055981">
    <property type="protein sequence ID" value="QMS40553.1"/>
    <property type="molecule type" value="Genomic_DNA"/>
</dbReference>
<gene>
    <name evidence="1" type="ORF">HVV39_22335</name>
</gene>
<dbReference type="AlphaFoldDB" id="A0A7D7KEM7"/>
<sequence>MHRIDTLTAVKDKFGPGKNGFTDGNIRTGRLATWLNSAMWDAIQEEMCAVIERAGIELNKEEHDQLYKAILLLAGGVINEVALLAKNNLSDVEDKDKAVENLGLKPTVDKAKNAVQRDGDTMTGELKIRGVNALRIFNEAFGLIFRRSEECLHLIPTSEGQGENGDIGPLRPFAINLRTGAISVSHGAKIDGGLALGTNNALGGNSITLGDNDTGIKQNGDGILDVYANNQRVFRFQNGVAIAFKNVQAGDSKKFTLSSSNSSTKNVGFNLWGNPSRPVVAELDDDSGWHFYSQRNTDGSITFAVNGQMTPSNYGNFDARYQQRNGGVQDVRYGSEMFYNPGGNQISWTFRSPSGHGLSGINVQETGRNSADNIGGVYYRPLQKLINGTWYNVASV</sequence>
<evidence type="ECO:0000313" key="2">
    <source>
        <dbReference type="Proteomes" id="UP000514533"/>
    </source>
</evidence>
<name>A0A7D7KEM7_ECOLX</name>
<organism evidence="1 2">
    <name type="scientific">Escherichia coli</name>
    <dbReference type="NCBI Taxonomy" id="562"/>
    <lineage>
        <taxon>Bacteria</taxon>
        <taxon>Pseudomonadati</taxon>
        <taxon>Pseudomonadota</taxon>
        <taxon>Gammaproteobacteria</taxon>
        <taxon>Enterobacterales</taxon>
        <taxon>Enterobacteriaceae</taxon>
        <taxon>Escherichia</taxon>
    </lineage>
</organism>
<accession>A0A7D7KEM7</accession>
<dbReference type="Proteomes" id="UP000514533">
    <property type="component" value="Chromosome"/>
</dbReference>
<evidence type="ECO:0000313" key="1">
    <source>
        <dbReference type="EMBL" id="QMS40553.1"/>
    </source>
</evidence>
<proteinExistence type="predicted"/>
<protein>
    <submittedName>
        <fullName evidence="1">Phage tail protein</fullName>
    </submittedName>
</protein>
<reference evidence="1 2" key="1">
    <citation type="submission" date="2020-06" db="EMBL/GenBank/DDBJ databases">
        <title>REHAB project genomes.</title>
        <authorList>
            <person name="Shaw L.P."/>
        </authorList>
    </citation>
    <scope>NUCLEOTIDE SEQUENCE [LARGE SCALE GENOMIC DNA]</scope>
    <source>
        <strain evidence="1 2">RHB01-C20</strain>
    </source>
</reference>